<dbReference type="PANTHER" id="PTHR39082:SF1">
    <property type="entry name" value="SCAVENGER RECEPTOR CLASS A MEMBER 3"/>
    <property type="match status" value="1"/>
</dbReference>
<accession>A0A2Z3L7R0</accession>
<dbReference type="InterPro" id="IPR052376">
    <property type="entry name" value="Oxidative_Scav/Glycosyltrans"/>
</dbReference>
<keyword evidence="4" id="KW-1185">Reference proteome</keyword>
<keyword evidence="1" id="KW-0175">Coiled coil</keyword>
<evidence type="ECO:0000256" key="1">
    <source>
        <dbReference type="SAM" id="Coils"/>
    </source>
</evidence>
<dbReference type="Proteomes" id="UP000245872">
    <property type="component" value="Chromosome"/>
</dbReference>
<dbReference type="AlphaFoldDB" id="A0A2Z3L7R0"/>
<evidence type="ECO:0000313" key="3">
    <source>
        <dbReference type="EMBL" id="AWN81479.1"/>
    </source>
</evidence>
<proteinExistence type="predicted"/>
<dbReference type="RefSeq" id="WP_109996937.1">
    <property type="nucleotide sequence ID" value="NZ_CP029619.1"/>
</dbReference>
<reference evidence="3 4" key="1">
    <citation type="submission" date="2018-05" db="EMBL/GenBank/DDBJ databases">
        <title>Candidatus Cardinium hertigii Genome Assembly.</title>
        <authorList>
            <person name="Showmaker K.C."/>
            <person name="Walden K.O."/>
            <person name="Fields C.J."/>
            <person name="Lambert K.N."/>
            <person name="Hudson M.E."/>
        </authorList>
    </citation>
    <scope>NUCLEOTIDE SEQUENCE [LARGE SCALE GENOMIC DNA]</scope>
    <source>
        <strain evidence="4">cHgTN10</strain>
    </source>
</reference>
<organism evidence="3 4">
    <name type="scientific">Candidatus Cardinium hertigii</name>
    <dbReference type="NCBI Taxonomy" id="247481"/>
    <lineage>
        <taxon>Bacteria</taxon>
        <taxon>Pseudomonadati</taxon>
        <taxon>Bacteroidota</taxon>
        <taxon>Cytophagia</taxon>
        <taxon>Cytophagales</taxon>
        <taxon>Amoebophilaceae</taxon>
        <taxon>Candidatus Cardinium</taxon>
    </lineage>
</organism>
<dbReference type="OrthoDB" id="9795058at2"/>
<sequence>MDTNIADKLAQLLQIQEMDIQLDNIIKLGGSLPEEVRALEEHIKKLYKEIVNNEGLLSSLQEEIAQKKAFTKQVEKKIQQYESQQMEVRNNREYDIITKELELQQLDIQLAEKFLRTAYGKIDQITLDTEELKKILQTKEKEILTKQQELTLILQANEAESSLLQQKREVLVMELEELLYLNYERIRKSVQNKLAVVSLRKGGCGGCCIVIPPQQKLEIYERNKIVYCEHCGRMLIALEKPTDPSLFVS</sequence>
<name>A0A2Z3L7R0_9BACT</name>
<feature type="coiled-coil region" evidence="1">
    <location>
        <begin position="43"/>
        <end position="91"/>
    </location>
</feature>
<gene>
    <name evidence="3" type="ORF">DK880_00143</name>
</gene>
<evidence type="ECO:0000259" key="2">
    <source>
        <dbReference type="Pfam" id="PF02591"/>
    </source>
</evidence>
<dbReference type="KEGG" id="cher:DK880_00143"/>
<dbReference type="Gene3D" id="1.10.287.1490">
    <property type="match status" value="1"/>
</dbReference>
<feature type="domain" description="C4-type zinc ribbon" evidence="2">
    <location>
        <begin position="204"/>
        <end position="235"/>
    </location>
</feature>
<evidence type="ECO:0000313" key="4">
    <source>
        <dbReference type="Proteomes" id="UP000245872"/>
    </source>
</evidence>
<dbReference type="InterPro" id="IPR003743">
    <property type="entry name" value="Zf-RING_7"/>
</dbReference>
<protein>
    <recommendedName>
        <fullName evidence="2">C4-type zinc ribbon domain-containing protein</fullName>
    </recommendedName>
</protein>
<feature type="coiled-coil region" evidence="1">
    <location>
        <begin position="122"/>
        <end position="149"/>
    </location>
</feature>
<dbReference type="Pfam" id="PF02591">
    <property type="entry name" value="Zn_ribbon_9"/>
    <property type="match status" value="1"/>
</dbReference>
<dbReference type="PANTHER" id="PTHR39082">
    <property type="entry name" value="PHOSPHOLIPASE C-BETA-2-RELATED"/>
    <property type="match status" value="1"/>
</dbReference>
<dbReference type="EMBL" id="CP029619">
    <property type="protein sequence ID" value="AWN81479.1"/>
    <property type="molecule type" value="Genomic_DNA"/>
</dbReference>